<proteinExistence type="predicted"/>
<evidence type="ECO:0000313" key="2">
    <source>
        <dbReference type="EMBL" id="KAF8423966.1"/>
    </source>
</evidence>
<dbReference type="Proteomes" id="UP001194468">
    <property type="component" value="Unassembled WGS sequence"/>
</dbReference>
<dbReference type="AlphaFoldDB" id="A0AAD4BE27"/>
<keyword evidence="3" id="KW-1185">Reference proteome</keyword>
<name>A0AAD4BE27_BOLED</name>
<feature type="compositionally biased region" description="Basic residues" evidence="1">
    <location>
        <begin position="106"/>
        <end position="116"/>
    </location>
</feature>
<evidence type="ECO:0000313" key="3">
    <source>
        <dbReference type="Proteomes" id="UP001194468"/>
    </source>
</evidence>
<protein>
    <submittedName>
        <fullName evidence="2">Uncharacterized protein</fullName>
    </submittedName>
</protein>
<accession>A0AAD4BE27</accession>
<gene>
    <name evidence="2" type="ORF">L210DRAFT_3568630</name>
</gene>
<reference evidence="2" key="2">
    <citation type="journal article" date="2020" name="Nat. Commun.">
        <title>Large-scale genome sequencing of mycorrhizal fungi provides insights into the early evolution of symbiotic traits.</title>
        <authorList>
            <person name="Miyauchi S."/>
            <person name="Kiss E."/>
            <person name="Kuo A."/>
            <person name="Drula E."/>
            <person name="Kohler A."/>
            <person name="Sanchez-Garcia M."/>
            <person name="Morin E."/>
            <person name="Andreopoulos B."/>
            <person name="Barry K.W."/>
            <person name="Bonito G."/>
            <person name="Buee M."/>
            <person name="Carver A."/>
            <person name="Chen C."/>
            <person name="Cichocki N."/>
            <person name="Clum A."/>
            <person name="Culley D."/>
            <person name="Crous P.W."/>
            <person name="Fauchery L."/>
            <person name="Girlanda M."/>
            <person name="Hayes R.D."/>
            <person name="Keri Z."/>
            <person name="LaButti K."/>
            <person name="Lipzen A."/>
            <person name="Lombard V."/>
            <person name="Magnuson J."/>
            <person name="Maillard F."/>
            <person name="Murat C."/>
            <person name="Nolan M."/>
            <person name="Ohm R.A."/>
            <person name="Pangilinan J."/>
            <person name="Pereira M.F."/>
            <person name="Perotto S."/>
            <person name="Peter M."/>
            <person name="Pfister S."/>
            <person name="Riley R."/>
            <person name="Sitrit Y."/>
            <person name="Stielow J.B."/>
            <person name="Szollosi G."/>
            <person name="Zifcakova L."/>
            <person name="Stursova M."/>
            <person name="Spatafora J.W."/>
            <person name="Tedersoo L."/>
            <person name="Vaario L.M."/>
            <person name="Yamada A."/>
            <person name="Yan M."/>
            <person name="Wang P."/>
            <person name="Xu J."/>
            <person name="Bruns T."/>
            <person name="Baldrian P."/>
            <person name="Vilgalys R."/>
            <person name="Dunand C."/>
            <person name="Henrissat B."/>
            <person name="Grigoriev I.V."/>
            <person name="Hibbett D."/>
            <person name="Nagy L.G."/>
            <person name="Martin F.M."/>
        </authorList>
    </citation>
    <scope>NUCLEOTIDE SEQUENCE</scope>
    <source>
        <strain evidence="2">BED1</strain>
    </source>
</reference>
<comment type="caution">
    <text evidence="2">The sequence shown here is derived from an EMBL/GenBank/DDBJ whole genome shotgun (WGS) entry which is preliminary data.</text>
</comment>
<dbReference type="EMBL" id="WHUW01000108">
    <property type="protein sequence ID" value="KAF8423966.1"/>
    <property type="molecule type" value="Genomic_DNA"/>
</dbReference>
<feature type="region of interest" description="Disordered" evidence="1">
    <location>
        <begin position="84"/>
        <end position="119"/>
    </location>
</feature>
<sequence>MPAENERRTQPGSVAQYVDGSWSTRTVTIHRAFPPHTNHSTAECMLAQDYLEARQHSCHAGTLEVHSFTADSHRSPFATFREGSHFSAMTGAGRTRQDATSTNDRRRGHHPGRNRCRSLDTGNNIFTEWRIPRQRRR</sequence>
<reference evidence="2" key="1">
    <citation type="submission" date="2019-10" db="EMBL/GenBank/DDBJ databases">
        <authorList>
            <consortium name="DOE Joint Genome Institute"/>
            <person name="Kuo A."/>
            <person name="Miyauchi S."/>
            <person name="Kiss E."/>
            <person name="Drula E."/>
            <person name="Kohler A."/>
            <person name="Sanchez-Garcia M."/>
            <person name="Andreopoulos B."/>
            <person name="Barry K.W."/>
            <person name="Bonito G."/>
            <person name="Buee M."/>
            <person name="Carver A."/>
            <person name="Chen C."/>
            <person name="Cichocki N."/>
            <person name="Clum A."/>
            <person name="Culley D."/>
            <person name="Crous P.W."/>
            <person name="Fauchery L."/>
            <person name="Girlanda M."/>
            <person name="Hayes R."/>
            <person name="Keri Z."/>
            <person name="LaButti K."/>
            <person name="Lipzen A."/>
            <person name="Lombard V."/>
            <person name="Magnuson J."/>
            <person name="Maillard F."/>
            <person name="Morin E."/>
            <person name="Murat C."/>
            <person name="Nolan M."/>
            <person name="Ohm R."/>
            <person name="Pangilinan J."/>
            <person name="Pereira M."/>
            <person name="Perotto S."/>
            <person name="Peter M."/>
            <person name="Riley R."/>
            <person name="Sitrit Y."/>
            <person name="Stielow B."/>
            <person name="Szollosi G."/>
            <person name="Zifcakova L."/>
            <person name="Stursova M."/>
            <person name="Spatafora J.W."/>
            <person name="Tedersoo L."/>
            <person name="Vaario L.-M."/>
            <person name="Yamada A."/>
            <person name="Yan M."/>
            <person name="Wang P."/>
            <person name="Xu J."/>
            <person name="Bruns T."/>
            <person name="Baldrian P."/>
            <person name="Vilgalys R."/>
            <person name="Henrissat B."/>
            <person name="Grigoriev I.V."/>
            <person name="Hibbett D."/>
            <person name="Nagy L.G."/>
            <person name="Martin F.M."/>
        </authorList>
    </citation>
    <scope>NUCLEOTIDE SEQUENCE</scope>
    <source>
        <strain evidence="2">BED1</strain>
    </source>
</reference>
<organism evidence="2 3">
    <name type="scientific">Boletus edulis BED1</name>
    <dbReference type="NCBI Taxonomy" id="1328754"/>
    <lineage>
        <taxon>Eukaryota</taxon>
        <taxon>Fungi</taxon>
        <taxon>Dikarya</taxon>
        <taxon>Basidiomycota</taxon>
        <taxon>Agaricomycotina</taxon>
        <taxon>Agaricomycetes</taxon>
        <taxon>Agaricomycetidae</taxon>
        <taxon>Boletales</taxon>
        <taxon>Boletineae</taxon>
        <taxon>Boletaceae</taxon>
        <taxon>Boletoideae</taxon>
        <taxon>Boletus</taxon>
    </lineage>
</organism>
<evidence type="ECO:0000256" key="1">
    <source>
        <dbReference type="SAM" id="MobiDB-lite"/>
    </source>
</evidence>